<dbReference type="InterPro" id="IPR036812">
    <property type="entry name" value="NAD(P)_OxRdtase_dom_sf"/>
</dbReference>
<evidence type="ECO:0000313" key="1">
    <source>
        <dbReference type="EMBL" id="KAK3172838.1"/>
    </source>
</evidence>
<reference evidence="1" key="1">
    <citation type="submission" date="2022-11" db="EMBL/GenBank/DDBJ databases">
        <title>Chromosomal genome sequence assembly and mating type (MAT) locus characterization of the leprose asexual lichenized fungus Lepraria neglecta (Nyl.) Erichsen.</title>
        <authorList>
            <person name="Allen J.L."/>
            <person name="Pfeffer B."/>
        </authorList>
    </citation>
    <scope>NUCLEOTIDE SEQUENCE</scope>
    <source>
        <strain evidence="1">Allen 5258</strain>
    </source>
</reference>
<comment type="caution">
    <text evidence="1">The sequence shown here is derived from an EMBL/GenBank/DDBJ whole genome shotgun (WGS) entry which is preliminary data.</text>
</comment>
<proteinExistence type="predicted"/>
<sequence length="78" mass="8449">MSPRLPTCQLGKNGPPVTALGFGAMGLSWLGAYRQRTATLYGAAPSDEERFKVLDRVYDLGCKFWDTAGKPLNSTAII</sequence>
<dbReference type="Gene3D" id="3.20.20.100">
    <property type="entry name" value="NADP-dependent oxidoreductase domain"/>
    <property type="match status" value="1"/>
</dbReference>
<dbReference type="EMBL" id="JASNWA010000007">
    <property type="protein sequence ID" value="KAK3172838.1"/>
    <property type="molecule type" value="Genomic_DNA"/>
</dbReference>
<dbReference type="AlphaFoldDB" id="A0AAD9ZB29"/>
<accession>A0AAD9ZB29</accession>
<evidence type="ECO:0008006" key="3">
    <source>
        <dbReference type="Google" id="ProtNLM"/>
    </source>
</evidence>
<dbReference type="Proteomes" id="UP001276659">
    <property type="component" value="Unassembled WGS sequence"/>
</dbReference>
<gene>
    <name evidence="1" type="ORF">OEA41_006163</name>
</gene>
<organism evidence="1 2">
    <name type="scientific">Lepraria neglecta</name>
    <dbReference type="NCBI Taxonomy" id="209136"/>
    <lineage>
        <taxon>Eukaryota</taxon>
        <taxon>Fungi</taxon>
        <taxon>Dikarya</taxon>
        <taxon>Ascomycota</taxon>
        <taxon>Pezizomycotina</taxon>
        <taxon>Lecanoromycetes</taxon>
        <taxon>OSLEUM clade</taxon>
        <taxon>Lecanoromycetidae</taxon>
        <taxon>Lecanorales</taxon>
        <taxon>Lecanorineae</taxon>
        <taxon>Stereocaulaceae</taxon>
        <taxon>Lepraria</taxon>
    </lineage>
</organism>
<dbReference type="SUPFAM" id="SSF51430">
    <property type="entry name" value="NAD(P)-linked oxidoreductase"/>
    <property type="match status" value="1"/>
</dbReference>
<name>A0AAD9ZB29_9LECA</name>
<protein>
    <recommendedName>
        <fullName evidence="3">Aldo/keto reductase</fullName>
    </recommendedName>
</protein>
<evidence type="ECO:0000313" key="2">
    <source>
        <dbReference type="Proteomes" id="UP001276659"/>
    </source>
</evidence>
<keyword evidence="2" id="KW-1185">Reference proteome</keyword>